<gene>
    <name evidence="2" type="ORF">I9063_003103</name>
</gene>
<reference evidence="2" key="1">
    <citation type="journal article" date="2018" name="Genome Biol.">
        <title>SKESA: strategic k-mer extension for scrupulous assemblies.</title>
        <authorList>
            <person name="Souvorov A."/>
            <person name="Agarwala R."/>
            <person name="Lipman D.J."/>
        </authorList>
    </citation>
    <scope>NUCLEOTIDE SEQUENCE</scope>
    <source>
        <strain evidence="2">C25</strain>
    </source>
</reference>
<dbReference type="GO" id="GO:0007165">
    <property type="term" value="P:signal transduction"/>
    <property type="evidence" value="ECO:0007669"/>
    <property type="project" value="InterPro"/>
</dbReference>
<dbReference type="PROSITE" id="PS50104">
    <property type="entry name" value="TIR"/>
    <property type="match status" value="1"/>
</dbReference>
<evidence type="ECO:0000313" key="2">
    <source>
        <dbReference type="EMBL" id="HAT4299682.1"/>
    </source>
</evidence>
<dbReference type="RefSeq" id="WP_042258364.1">
    <property type="nucleotide sequence ID" value="NZ_CATNXG010000011.1"/>
</dbReference>
<dbReference type="EMBL" id="DACTBT010000036">
    <property type="protein sequence ID" value="HAT4299682.1"/>
    <property type="molecule type" value="Genomic_DNA"/>
</dbReference>
<evidence type="ECO:0000313" key="3">
    <source>
        <dbReference type="Proteomes" id="UP000855421"/>
    </source>
</evidence>
<dbReference type="SUPFAM" id="SSF52200">
    <property type="entry name" value="Toll/Interleukin receptor TIR domain"/>
    <property type="match status" value="1"/>
</dbReference>
<dbReference type="InterPro" id="IPR035897">
    <property type="entry name" value="Toll_tir_struct_dom_sf"/>
</dbReference>
<organism evidence="2 3">
    <name type="scientific">Clostridium perfringens</name>
    <dbReference type="NCBI Taxonomy" id="1502"/>
    <lineage>
        <taxon>Bacteria</taxon>
        <taxon>Bacillati</taxon>
        <taxon>Bacillota</taxon>
        <taxon>Clostridia</taxon>
        <taxon>Eubacteriales</taxon>
        <taxon>Clostridiaceae</taxon>
        <taxon>Clostridium</taxon>
    </lineage>
</organism>
<dbReference type="AlphaFoldDB" id="A0AAN5NEE3"/>
<comment type="caution">
    <text evidence="2">The sequence shown here is derived from an EMBL/GenBank/DDBJ whole genome shotgun (WGS) entry which is preliminary data.</text>
</comment>
<protein>
    <submittedName>
        <fullName evidence="2">TIR domain-containing protein</fullName>
    </submittedName>
</protein>
<feature type="domain" description="TIR" evidence="1">
    <location>
        <begin position="1"/>
        <end position="154"/>
    </location>
</feature>
<evidence type="ECO:0000259" key="1">
    <source>
        <dbReference type="PROSITE" id="PS50104"/>
    </source>
</evidence>
<sequence length="154" mass="18023">MKVFISHKKEDSLYAESACNILKNLGVDAYLDLLEGNLSLEGKELTEHIKENLNSCTDILVVMSKKTKDSWWVPFEIGMAAQKDFPIVNYLINNIDLPEYLEYWPSLKQESDLKKYVEIKKETEKDFILENKGFFNLNKKSKTEQFYDNLRKSL</sequence>
<accession>A0AAN5NEE3</accession>
<dbReference type="Proteomes" id="UP000855421">
    <property type="component" value="Unassembled WGS sequence"/>
</dbReference>
<reference evidence="2" key="2">
    <citation type="submission" date="2020-07" db="EMBL/GenBank/DDBJ databases">
        <authorList>
            <consortium name="NCBI Pathogen Detection Project"/>
        </authorList>
    </citation>
    <scope>NUCLEOTIDE SEQUENCE</scope>
    <source>
        <strain evidence="2">C25</strain>
    </source>
</reference>
<proteinExistence type="predicted"/>
<dbReference type="InterPro" id="IPR000157">
    <property type="entry name" value="TIR_dom"/>
</dbReference>
<dbReference type="Pfam" id="PF13676">
    <property type="entry name" value="TIR_2"/>
    <property type="match status" value="1"/>
</dbReference>
<dbReference type="Gene3D" id="3.40.50.10140">
    <property type="entry name" value="Toll/interleukin-1 receptor homology (TIR) domain"/>
    <property type="match status" value="1"/>
</dbReference>
<name>A0AAN5NEE3_CLOPF</name>